<gene>
    <name evidence="1" type="ORF">GRAN_4201</name>
</gene>
<sequence length="166" mass="18222">MSTATRHWITTAILLAVFTTTGHTQQRSSAAVGINTMQAPVPSPLVKGKKAFISYELGDVTSFPSRYSGGPERAYSEFFNAMKSWGRYELVGDPAEADVVFAIGFVDPPEIAKPQVRVGILDSKTHTALWGFVEQVDFAFRKKNRDAAFSDTVDQLAADVRHLVEP</sequence>
<keyword evidence="2" id="KW-1185">Reference proteome</keyword>
<reference evidence="1 2" key="1">
    <citation type="submission" date="2018-11" db="EMBL/GenBank/DDBJ databases">
        <authorList>
            <person name="Mardanov A.V."/>
            <person name="Ravin N.V."/>
            <person name="Dedysh S.N."/>
        </authorList>
    </citation>
    <scope>NUCLEOTIDE SEQUENCE [LARGE SCALE GENOMIC DNA]</scope>
    <source>
        <strain evidence="1 2">AF10</strain>
    </source>
</reference>
<reference evidence="2" key="2">
    <citation type="submission" date="2019-02" db="EMBL/GenBank/DDBJ databases">
        <title>Granulicella sibirica sp. nov., a psychrotolerant acidobacterium isolated from an organic soil layer in forested tundra, West Siberia.</title>
        <authorList>
            <person name="Oshkin I.Y."/>
            <person name="Kulichevskaya I.S."/>
            <person name="Rijpstra W.I.C."/>
            <person name="Sinninghe Damste J.S."/>
            <person name="Rakitin A.L."/>
            <person name="Ravin N.V."/>
            <person name="Dedysh S.N."/>
        </authorList>
    </citation>
    <scope>NUCLEOTIDE SEQUENCE [LARGE SCALE GENOMIC DNA]</scope>
    <source>
        <strain evidence="2">AF10</strain>
    </source>
</reference>
<dbReference type="AlphaFoldDB" id="A0A4Q0SWD2"/>
<evidence type="ECO:0000313" key="1">
    <source>
        <dbReference type="EMBL" id="RXH55097.1"/>
    </source>
</evidence>
<evidence type="ECO:0000313" key="2">
    <source>
        <dbReference type="Proteomes" id="UP000289437"/>
    </source>
</evidence>
<protein>
    <submittedName>
        <fullName evidence="1">Uncharacterized protein</fullName>
    </submittedName>
</protein>
<dbReference type="OrthoDB" id="121141at2"/>
<dbReference type="Proteomes" id="UP000289437">
    <property type="component" value="Unassembled WGS sequence"/>
</dbReference>
<dbReference type="RefSeq" id="WP_128914769.1">
    <property type="nucleotide sequence ID" value="NZ_RDSM01000003.1"/>
</dbReference>
<dbReference type="EMBL" id="RDSM01000003">
    <property type="protein sequence ID" value="RXH55097.1"/>
    <property type="molecule type" value="Genomic_DNA"/>
</dbReference>
<name>A0A4Q0SWD2_9BACT</name>
<proteinExistence type="predicted"/>
<comment type="caution">
    <text evidence="1">The sequence shown here is derived from an EMBL/GenBank/DDBJ whole genome shotgun (WGS) entry which is preliminary data.</text>
</comment>
<organism evidence="1 2">
    <name type="scientific">Granulicella sibirica</name>
    <dbReference type="NCBI Taxonomy" id="2479048"/>
    <lineage>
        <taxon>Bacteria</taxon>
        <taxon>Pseudomonadati</taxon>
        <taxon>Acidobacteriota</taxon>
        <taxon>Terriglobia</taxon>
        <taxon>Terriglobales</taxon>
        <taxon>Acidobacteriaceae</taxon>
        <taxon>Granulicella</taxon>
    </lineage>
</organism>
<accession>A0A4Q0SWD2</accession>